<protein>
    <submittedName>
        <fullName evidence="3">Uncharacterized protein</fullName>
    </submittedName>
</protein>
<feature type="compositionally biased region" description="Pro residues" evidence="1">
    <location>
        <begin position="79"/>
        <end position="88"/>
    </location>
</feature>
<dbReference type="AlphaFoldDB" id="Q6ES09"/>
<organism evidence="3 4">
    <name type="scientific">Oryza sativa subsp. japonica</name>
    <name type="common">Rice</name>
    <dbReference type="NCBI Taxonomy" id="39947"/>
    <lineage>
        <taxon>Eukaryota</taxon>
        <taxon>Viridiplantae</taxon>
        <taxon>Streptophyta</taxon>
        <taxon>Embryophyta</taxon>
        <taxon>Tracheophyta</taxon>
        <taxon>Spermatophyta</taxon>
        <taxon>Magnoliopsida</taxon>
        <taxon>Liliopsida</taxon>
        <taxon>Poales</taxon>
        <taxon>Poaceae</taxon>
        <taxon>BOP clade</taxon>
        <taxon>Oryzoideae</taxon>
        <taxon>Oryzeae</taxon>
        <taxon>Oryzinae</taxon>
        <taxon>Oryza</taxon>
        <taxon>Oryza sativa</taxon>
    </lineage>
</organism>
<reference evidence="3" key="2">
    <citation type="submission" date="2002-06" db="EMBL/GenBank/DDBJ databases">
        <title>Oryza sativa nipponbare(GA3) genomic DNA, chromosome 9, PAC clone:P0698G06.</title>
        <authorList>
            <person name="Sasaki T."/>
            <person name="Matsumoto T."/>
            <person name="Katayose Y."/>
        </authorList>
    </citation>
    <scope>NUCLEOTIDE SEQUENCE</scope>
</reference>
<name>Q6ES09_ORYSJ</name>
<reference evidence="4" key="4">
    <citation type="journal article" date="2008" name="Nucleic Acids Res.">
        <title>The rice annotation project database (RAP-DB): 2008 update.</title>
        <authorList>
            <consortium name="The rice annotation project (RAP)"/>
        </authorList>
    </citation>
    <scope>GENOME REANNOTATION</scope>
    <source>
        <strain evidence="4">cv. Nipponbare</strain>
    </source>
</reference>
<reference evidence="4" key="3">
    <citation type="journal article" date="2005" name="Nature">
        <title>The map-based sequence of the rice genome.</title>
        <authorList>
            <consortium name="International rice genome sequencing project (IRGSP)"/>
            <person name="Matsumoto T."/>
            <person name="Wu J."/>
            <person name="Kanamori H."/>
            <person name="Katayose Y."/>
            <person name="Fujisawa M."/>
            <person name="Namiki N."/>
            <person name="Mizuno H."/>
            <person name="Yamamoto K."/>
            <person name="Antonio B.A."/>
            <person name="Baba T."/>
            <person name="Sakata K."/>
            <person name="Nagamura Y."/>
            <person name="Aoki H."/>
            <person name="Arikawa K."/>
            <person name="Arita K."/>
            <person name="Bito T."/>
            <person name="Chiden Y."/>
            <person name="Fujitsuka N."/>
            <person name="Fukunaka R."/>
            <person name="Hamada M."/>
            <person name="Harada C."/>
            <person name="Hayashi A."/>
            <person name="Hijishita S."/>
            <person name="Honda M."/>
            <person name="Hosokawa S."/>
            <person name="Ichikawa Y."/>
            <person name="Idonuma A."/>
            <person name="Iijima M."/>
            <person name="Ikeda M."/>
            <person name="Ikeno M."/>
            <person name="Ito K."/>
            <person name="Ito S."/>
            <person name="Ito T."/>
            <person name="Ito Y."/>
            <person name="Ito Y."/>
            <person name="Iwabuchi A."/>
            <person name="Kamiya K."/>
            <person name="Karasawa W."/>
            <person name="Kurita K."/>
            <person name="Katagiri S."/>
            <person name="Kikuta A."/>
            <person name="Kobayashi H."/>
            <person name="Kobayashi N."/>
            <person name="Machita K."/>
            <person name="Maehara T."/>
            <person name="Masukawa M."/>
            <person name="Mizubayashi T."/>
            <person name="Mukai Y."/>
            <person name="Nagasaki H."/>
            <person name="Nagata Y."/>
            <person name="Naito S."/>
            <person name="Nakashima M."/>
            <person name="Nakama Y."/>
            <person name="Nakamichi Y."/>
            <person name="Nakamura M."/>
            <person name="Meguro A."/>
            <person name="Negishi M."/>
            <person name="Ohta I."/>
            <person name="Ohta T."/>
            <person name="Okamoto M."/>
            <person name="Ono N."/>
            <person name="Saji S."/>
            <person name="Sakaguchi M."/>
            <person name="Sakai K."/>
            <person name="Shibata M."/>
            <person name="Shimokawa T."/>
            <person name="Song J."/>
            <person name="Takazaki Y."/>
            <person name="Terasawa K."/>
            <person name="Tsugane M."/>
            <person name="Tsuji K."/>
            <person name="Ueda S."/>
            <person name="Waki K."/>
            <person name="Yamagata H."/>
            <person name="Yamamoto M."/>
            <person name="Yamamoto S."/>
            <person name="Yamane H."/>
            <person name="Yoshiki S."/>
            <person name="Yoshihara R."/>
            <person name="Yukawa K."/>
            <person name="Zhong H."/>
            <person name="Yano M."/>
            <person name="Yuan Q."/>
            <person name="Ouyang S."/>
            <person name="Liu J."/>
            <person name="Jones K.M."/>
            <person name="Gansberger K."/>
            <person name="Moffat K."/>
            <person name="Hill J."/>
            <person name="Bera J."/>
            <person name="Fadrosh D."/>
            <person name="Jin S."/>
            <person name="Johri S."/>
            <person name="Kim M."/>
            <person name="Overton L."/>
            <person name="Reardon M."/>
            <person name="Tsitrin T."/>
            <person name="Vuong H."/>
            <person name="Weaver B."/>
            <person name="Ciecko A."/>
            <person name="Tallon L."/>
            <person name="Jackson J."/>
            <person name="Pai G."/>
            <person name="Aken S.V."/>
            <person name="Utterback T."/>
            <person name="Reidmuller S."/>
            <person name="Feldblyum T."/>
            <person name="Hsiao J."/>
            <person name="Zismann V."/>
            <person name="Iobst S."/>
            <person name="de Vazeille A.R."/>
            <person name="Buell C.R."/>
            <person name="Ying K."/>
            <person name="Li Y."/>
            <person name="Lu T."/>
            <person name="Huang Y."/>
            <person name="Zhao Q."/>
            <person name="Feng Q."/>
            <person name="Zhang L."/>
            <person name="Zhu J."/>
            <person name="Weng Q."/>
            <person name="Mu J."/>
            <person name="Lu Y."/>
            <person name="Fan D."/>
            <person name="Liu Y."/>
            <person name="Guan J."/>
            <person name="Zhang Y."/>
            <person name="Yu S."/>
            <person name="Liu X."/>
            <person name="Zhang Y."/>
            <person name="Hong G."/>
            <person name="Han B."/>
            <person name="Choisne N."/>
            <person name="Demange N."/>
            <person name="Orjeda G."/>
            <person name="Samain S."/>
            <person name="Cattolico L."/>
            <person name="Pelletier E."/>
            <person name="Couloux A."/>
            <person name="Segurens B."/>
            <person name="Wincker P."/>
            <person name="D'Hont A."/>
            <person name="Scarpelli C."/>
            <person name="Weissenbach J."/>
            <person name="Salanoubat M."/>
            <person name="Quetier F."/>
            <person name="Yu Y."/>
            <person name="Kim H.R."/>
            <person name="Rambo T."/>
            <person name="Currie J."/>
            <person name="Collura K."/>
            <person name="Luo M."/>
            <person name="Yang T."/>
            <person name="Ammiraju J.S.S."/>
            <person name="Engler F."/>
            <person name="Soderlund C."/>
            <person name="Wing R.A."/>
            <person name="Palmer L.E."/>
            <person name="de la Bastide M."/>
            <person name="Spiegel L."/>
            <person name="Nascimento L."/>
            <person name="Zutavern T."/>
            <person name="O'Shaughnessy A."/>
            <person name="Dike S."/>
            <person name="Dedhia N."/>
            <person name="Preston R."/>
            <person name="Balija V."/>
            <person name="McCombie W.R."/>
            <person name="Chow T."/>
            <person name="Chen H."/>
            <person name="Chung M."/>
            <person name="Chen C."/>
            <person name="Shaw J."/>
            <person name="Wu H."/>
            <person name="Hsiao K."/>
            <person name="Chao Y."/>
            <person name="Chu M."/>
            <person name="Cheng C."/>
            <person name="Hour A."/>
            <person name="Lee P."/>
            <person name="Lin S."/>
            <person name="Lin Y."/>
            <person name="Liou J."/>
            <person name="Liu S."/>
            <person name="Hsing Y."/>
            <person name="Raghuvanshi S."/>
            <person name="Mohanty A."/>
            <person name="Bharti A.K."/>
            <person name="Gaur A."/>
            <person name="Gupta V."/>
            <person name="Kumar D."/>
            <person name="Ravi V."/>
            <person name="Vij S."/>
            <person name="Kapur A."/>
            <person name="Khurana P."/>
            <person name="Khurana P."/>
            <person name="Khurana J.P."/>
            <person name="Tyagi A.K."/>
            <person name="Gaikwad K."/>
            <person name="Singh A."/>
            <person name="Dalal V."/>
            <person name="Srivastava S."/>
            <person name="Dixit A."/>
            <person name="Pal A.K."/>
            <person name="Ghazi I.A."/>
            <person name="Yadav M."/>
            <person name="Pandit A."/>
            <person name="Bhargava A."/>
            <person name="Sureshbabu K."/>
            <person name="Batra K."/>
            <person name="Sharma T.R."/>
            <person name="Mohapatra T."/>
            <person name="Singh N.K."/>
            <person name="Messing J."/>
            <person name="Nelson A.B."/>
            <person name="Fuks G."/>
            <person name="Kavchok S."/>
            <person name="Keizer G."/>
            <person name="Linton E."/>
            <person name="Llaca V."/>
            <person name="Song R."/>
            <person name="Tanyolac B."/>
            <person name="Young S."/>
            <person name="Ho-Il K."/>
            <person name="Hahn J.H."/>
            <person name="Sangsakoo G."/>
            <person name="Vanavichit A."/>
            <person name="de Mattos Luiz.A.T."/>
            <person name="Zimmer P.D."/>
            <person name="Malone G."/>
            <person name="Dellagostin O."/>
            <person name="de Oliveira A.C."/>
            <person name="Bevan M."/>
            <person name="Bancroft I."/>
            <person name="Minx P."/>
            <person name="Cordum H."/>
            <person name="Wilson R."/>
            <person name="Cheng Z."/>
            <person name="Jin W."/>
            <person name="Jiang J."/>
            <person name="Leong S.A."/>
            <person name="Iwama H."/>
            <person name="Gojobori T."/>
            <person name="Itoh T."/>
            <person name="Niimura Y."/>
            <person name="Fujii Y."/>
            <person name="Habara T."/>
            <person name="Sakai H."/>
            <person name="Sato Y."/>
            <person name="Wilson G."/>
            <person name="Kumar K."/>
            <person name="McCouch S."/>
            <person name="Juretic N."/>
            <person name="Hoen D."/>
            <person name="Wright S."/>
            <person name="Bruskiewich R."/>
            <person name="Bureau T."/>
            <person name="Miyao A."/>
            <person name="Hirochika H."/>
            <person name="Nishikawa T."/>
            <person name="Kadowaki K."/>
            <person name="Sugiura M."/>
            <person name="Burr B."/>
            <person name="Sasaki T."/>
        </authorList>
    </citation>
    <scope>NUCLEOTIDE SEQUENCE [LARGE SCALE GENOMIC DNA]</scope>
    <source>
        <strain evidence="4">cv. Nipponbare</strain>
    </source>
</reference>
<dbReference type="Proteomes" id="UP000000763">
    <property type="component" value="Chromosome 9"/>
</dbReference>
<gene>
    <name evidence="2" type="ORF">P0512H04.26</name>
    <name evidence="3" type="ORF">P0698G06.6</name>
</gene>
<evidence type="ECO:0000313" key="3">
    <source>
        <dbReference type="EMBL" id="BAD28561.1"/>
    </source>
</evidence>
<evidence type="ECO:0000313" key="4">
    <source>
        <dbReference type="Proteomes" id="UP000000763"/>
    </source>
</evidence>
<reference evidence="2" key="1">
    <citation type="submission" date="2002-05" db="EMBL/GenBank/DDBJ databases">
        <title>Oryza sativa nipponbare(GA3) genomic DNA, chromosome 9, PAC clone:P0512H04.</title>
        <authorList>
            <person name="Sasaki T."/>
            <person name="Matsumoto T."/>
            <person name="Katayose Y."/>
        </authorList>
    </citation>
    <scope>NUCLEOTIDE SEQUENCE</scope>
</reference>
<feature type="region of interest" description="Disordered" evidence="1">
    <location>
        <begin position="69"/>
        <end position="137"/>
    </location>
</feature>
<evidence type="ECO:0000313" key="2">
    <source>
        <dbReference type="EMBL" id="BAD28483.1"/>
    </source>
</evidence>
<sequence>MPPVTAGTVTTTAVAAAERLATSPSPSSPRTRLLPRLHLLCRQRPASVNVATAFTATAAVAAATDASLRLRKPLHRPHPPMSPSPPQSRPLQAGRRYHCRCHRSPTPATAIAHRRHRPDIAAMPSAAVASQRRHQPP</sequence>
<dbReference type="EMBL" id="AP005313">
    <property type="protein sequence ID" value="BAD28483.1"/>
    <property type="molecule type" value="Genomic_DNA"/>
</dbReference>
<proteinExistence type="predicted"/>
<dbReference type="EMBL" id="AP005400">
    <property type="protein sequence ID" value="BAD28561.1"/>
    <property type="molecule type" value="Genomic_DNA"/>
</dbReference>
<accession>Q6ES09</accession>
<feature type="compositionally biased region" description="Basic residues" evidence="1">
    <location>
        <begin position="69"/>
        <end position="78"/>
    </location>
</feature>
<evidence type="ECO:0000256" key="1">
    <source>
        <dbReference type="SAM" id="MobiDB-lite"/>
    </source>
</evidence>